<dbReference type="PROSITE" id="PS50088">
    <property type="entry name" value="ANK_REPEAT"/>
    <property type="match status" value="2"/>
</dbReference>
<feature type="repeat" description="ANK" evidence="2">
    <location>
        <begin position="127"/>
        <end position="148"/>
    </location>
</feature>
<gene>
    <name evidence="3" type="ORF">glysoja_025808</name>
</gene>
<dbReference type="PANTHER" id="PTHR24121:SF15">
    <property type="entry name" value="ANKYRIN REPEAT PROTEIN"/>
    <property type="match status" value="1"/>
</dbReference>
<dbReference type="SUPFAM" id="SSF48403">
    <property type="entry name" value="Ankyrin repeat"/>
    <property type="match status" value="1"/>
</dbReference>
<dbReference type="PANTHER" id="PTHR24121">
    <property type="entry name" value="NO MECHANORECEPTOR POTENTIAL C, ISOFORM D-RELATED"/>
    <property type="match status" value="1"/>
</dbReference>
<proteinExistence type="predicted"/>
<evidence type="ECO:0000313" key="3">
    <source>
        <dbReference type="EMBL" id="KHN31974.1"/>
    </source>
</evidence>
<organism evidence="3">
    <name type="scientific">Glycine soja</name>
    <name type="common">Wild soybean</name>
    <dbReference type="NCBI Taxonomy" id="3848"/>
    <lineage>
        <taxon>Eukaryota</taxon>
        <taxon>Viridiplantae</taxon>
        <taxon>Streptophyta</taxon>
        <taxon>Embryophyta</taxon>
        <taxon>Tracheophyta</taxon>
        <taxon>Spermatophyta</taxon>
        <taxon>Magnoliopsida</taxon>
        <taxon>eudicotyledons</taxon>
        <taxon>Gunneridae</taxon>
        <taxon>Pentapetalae</taxon>
        <taxon>rosids</taxon>
        <taxon>fabids</taxon>
        <taxon>Fabales</taxon>
        <taxon>Fabaceae</taxon>
        <taxon>Papilionoideae</taxon>
        <taxon>50 kb inversion clade</taxon>
        <taxon>NPAAA clade</taxon>
        <taxon>indigoferoid/millettioid clade</taxon>
        <taxon>Phaseoleae</taxon>
        <taxon>Glycine</taxon>
        <taxon>Glycine subgen. Soja</taxon>
    </lineage>
</organism>
<feature type="repeat" description="ANK" evidence="2">
    <location>
        <begin position="79"/>
        <end position="113"/>
    </location>
</feature>
<protein>
    <submittedName>
        <fullName evidence="3">Uncharacterized protein</fullName>
    </submittedName>
</protein>
<dbReference type="Gene3D" id="1.25.40.20">
    <property type="entry name" value="Ankyrin repeat-containing domain"/>
    <property type="match status" value="1"/>
</dbReference>
<evidence type="ECO:0000256" key="2">
    <source>
        <dbReference type="PROSITE-ProRule" id="PRU00023"/>
    </source>
</evidence>
<accession>A0A0B2RI29</accession>
<dbReference type="EMBL" id="KN650361">
    <property type="protein sequence ID" value="KHN31974.1"/>
    <property type="molecule type" value="Genomic_DNA"/>
</dbReference>
<reference evidence="3" key="1">
    <citation type="submission" date="2014-07" db="EMBL/GenBank/DDBJ databases">
        <title>Identification of a novel salt tolerance gene in wild soybean by whole-genome sequencing.</title>
        <authorList>
            <person name="Lam H.-M."/>
            <person name="Qi X."/>
            <person name="Li M.-W."/>
            <person name="Liu X."/>
            <person name="Xie M."/>
            <person name="Ni M."/>
            <person name="Xu X."/>
        </authorList>
    </citation>
    <scope>NUCLEOTIDE SEQUENCE [LARGE SCALE GENOMIC DNA]</scope>
    <source>
        <tissue evidence="3">Root</tissue>
    </source>
</reference>
<dbReference type="InterPro" id="IPR036770">
    <property type="entry name" value="Ankyrin_rpt-contain_sf"/>
</dbReference>
<dbReference type="PROSITE" id="PS50297">
    <property type="entry name" value="ANK_REP_REGION"/>
    <property type="match status" value="2"/>
</dbReference>
<name>A0A0B2RI29_GLYSO</name>
<keyword evidence="2" id="KW-0040">ANK repeat</keyword>
<sequence length="208" mass="23476">MEDLKNMQFPSPDAASQVGLLHKEIVGKVMIYELYKAVEIGNVDNFVEVLKQQSDLGKEEITELIAHHFPELLIRRNVRGDTPLHVAVRSKNFTSTIVKFILSHYATSKSKYDEMKDKEITRERNEHGDTPLHEAVYSGHVDLVKEIFGADMAAVHCLNKPKRSPQCAAVESGKVEILNLLLQIPFPADQPLSVSWKFSTPCSYTETK</sequence>
<dbReference type="GO" id="GO:0005886">
    <property type="term" value="C:plasma membrane"/>
    <property type="evidence" value="ECO:0007669"/>
    <property type="project" value="UniProtKB-SubCell"/>
</dbReference>
<dbReference type="SMART" id="SM00248">
    <property type="entry name" value="ANK"/>
    <property type="match status" value="3"/>
</dbReference>
<dbReference type="AlphaFoldDB" id="A0A0B2RI29"/>
<dbReference type="InterPro" id="IPR002110">
    <property type="entry name" value="Ankyrin_rpt"/>
</dbReference>
<dbReference type="Proteomes" id="UP000053555">
    <property type="component" value="Unassembled WGS sequence"/>
</dbReference>
<dbReference type="Pfam" id="PF12796">
    <property type="entry name" value="Ank_2"/>
    <property type="match status" value="1"/>
</dbReference>
<evidence type="ECO:0000256" key="1">
    <source>
        <dbReference type="ARBA" id="ARBA00004413"/>
    </source>
</evidence>
<comment type="subcellular location">
    <subcellularLocation>
        <location evidence="1">Cell membrane</location>
        <topology evidence="1">Peripheral membrane protein</topology>
        <orientation evidence="1">Cytoplasmic side</orientation>
    </subcellularLocation>
</comment>